<keyword evidence="7" id="KW-1185">Reference proteome</keyword>
<dbReference type="SMART" id="SM00013">
    <property type="entry name" value="LRRNT"/>
    <property type="match status" value="1"/>
</dbReference>
<dbReference type="InterPro" id="IPR001611">
    <property type="entry name" value="Leu-rich_rpt"/>
</dbReference>
<keyword evidence="2" id="KW-0732">Signal</keyword>
<protein>
    <submittedName>
        <fullName evidence="6">Leucine-rich repeat transmembrane neuronal like protein</fullName>
    </submittedName>
</protein>
<evidence type="ECO:0000313" key="6">
    <source>
        <dbReference type="EMBL" id="KAF8774377.1"/>
    </source>
</evidence>
<accession>A0A8T0EKF6</accession>
<dbReference type="SMART" id="SM00369">
    <property type="entry name" value="LRR_TYP"/>
    <property type="match status" value="5"/>
</dbReference>
<dbReference type="SUPFAM" id="SSF52058">
    <property type="entry name" value="L domain-like"/>
    <property type="match status" value="1"/>
</dbReference>
<dbReference type="AlphaFoldDB" id="A0A8T0EKF6"/>
<sequence length="199" mass="22647">MDALISSFSRHHSFKDHNRKNLFDHLFKKRPDADREKNMSGCELRTSPSECSCSKKSLYCNHRNLRKVPLLLPQNVQELDLSGNKLHILQKSDFPELRHLNTLLLTSSEVTLLKTEAFGNLMYLKQLYLTNNRISVITNGTFWSNTNLKLLVLSHNPLSVLSSGAFVGLLNLEDLDLRECGLQTLPPSVFDDLPRLSSL</sequence>
<evidence type="ECO:0000313" key="7">
    <source>
        <dbReference type="Proteomes" id="UP000807504"/>
    </source>
</evidence>
<dbReference type="EMBL" id="JABXBU010002227">
    <property type="protein sequence ID" value="KAF8774377.1"/>
    <property type="molecule type" value="Genomic_DNA"/>
</dbReference>
<proteinExistence type="predicted"/>
<dbReference type="Gene3D" id="3.80.10.10">
    <property type="entry name" value="Ribonuclease Inhibitor"/>
    <property type="match status" value="1"/>
</dbReference>
<dbReference type="InterPro" id="IPR003591">
    <property type="entry name" value="Leu-rich_rpt_typical-subtyp"/>
</dbReference>
<dbReference type="InterPro" id="IPR000372">
    <property type="entry name" value="LRRNT"/>
</dbReference>
<keyword evidence="3" id="KW-0677">Repeat</keyword>
<feature type="domain" description="LRRNT" evidence="5">
    <location>
        <begin position="46"/>
        <end position="78"/>
    </location>
</feature>
<dbReference type="PROSITE" id="PS51450">
    <property type="entry name" value="LRR"/>
    <property type="match status" value="1"/>
</dbReference>
<evidence type="ECO:0000256" key="1">
    <source>
        <dbReference type="ARBA" id="ARBA00022614"/>
    </source>
</evidence>
<evidence type="ECO:0000256" key="3">
    <source>
        <dbReference type="ARBA" id="ARBA00022737"/>
    </source>
</evidence>
<evidence type="ECO:0000259" key="5">
    <source>
        <dbReference type="SMART" id="SM00013"/>
    </source>
</evidence>
<dbReference type="Pfam" id="PF00560">
    <property type="entry name" value="LRR_1"/>
    <property type="match status" value="2"/>
</dbReference>
<keyword evidence="6" id="KW-0472">Membrane</keyword>
<comment type="caution">
    <text evidence="6">The sequence shown here is derived from an EMBL/GenBank/DDBJ whole genome shotgun (WGS) entry which is preliminary data.</text>
</comment>
<evidence type="ECO:0000256" key="4">
    <source>
        <dbReference type="ARBA" id="ARBA00023180"/>
    </source>
</evidence>
<evidence type="ECO:0000256" key="2">
    <source>
        <dbReference type="ARBA" id="ARBA00022729"/>
    </source>
</evidence>
<dbReference type="Pfam" id="PF13855">
    <property type="entry name" value="LRR_8"/>
    <property type="match status" value="1"/>
</dbReference>
<keyword evidence="6" id="KW-0812">Transmembrane</keyword>
<dbReference type="Proteomes" id="UP000807504">
    <property type="component" value="Unassembled WGS sequence"/>
</dbReference>
<reference evidence="6" key="2">
    <citation type="submission" date="2020-06" db="EMBL/GenBank/DDBJ databases">
        <authorList>
            <person name="Sheffer M."/>
        </authorList>
    </citation>
    <scope>NUCLEOTIDE SEQUENCE</scope>
</reference>
<dbReference type="PANTHER" id="PTHR45712:SF22">
    <property type="entry name" value="INSULIN-LIKE GROWTH FACTOR-BINDING PROTEIN COMPLEX ACID LABILE SUBUNIT"/>
    <property type="match status" value="1"/>
</dbReference>
<gene>
    <name evidence="6" type="ORF">HNY73_016931</name>
</gene>
<keyword evidence="4" id="KW-0325">Glycoprotein</keyword>
<organism evidence="6 7">
    <name type="scientific">Argiope bruennichi</name>
    <name type="common">Wasp spider</name>
    <name type="synonym">Aranea bruennichi</name>
    <dbReference type="NCBI Taxonomy" id="94029"/>
    <lineage>
        <taxon>Eukaryota</taxon>
        <taxon>Metazoa</taxon>
        <taxon>Ecdysozoa</taxon>
        <taxon>Arthropoda</taxon>
        <taxon>Chelicerata</taxon>
        <taxon>Arachnida</taxon>
        <taxon>Araneae</taxon>
        <taxon>Araneomorphae</taxon>
        <taxon>Entelegynae</taxon>
        <taxon>Araneoidea</taxon>
        <taxon>Araneidae</taxon>
        <taxon>Argiope</taxon>
    </lineage>
</organism>
<dbReference type="InterPro" id="IPR050333">
    <property type="entry name" value="SLRP"/>
</dbReference>
<dbReference type="InterPro" id="IPR032675">
    <property type="entry name" value="LRR_dom_sf"/>
</dbReference>
<name>A0A8T0EKF6_ARGBR</name>
<dbReference type="PANTHER" id="PTHR45712">
    <property type="entry name" value="AGAP008170-PA"/>
    <property type="match status" value="1"/>
</dbReference>
<reference evidence="6" key="1">
    <citation type="journal article" date="2020" name="bioRxiv">
        <title>Chromosome-level reference genome of the European wasp spider Argiope bruennichi: a resource for studies on range expansion and evolutionary adaptation.</title>
        <authorList>
            <person name="Sheffer M.M."/>
            <person name="Hoppe A."/>
            <person name="Krehenwinkel H."/>
            <person name="Uhl G."/>
            <person name="Kuss A.W."/>
            <person name="Jensen L."/>
            <person name="Jensen C."/>
            <person name="Gillespie R.G."/>
            <person name="Hoff K.J."/>
            <person name="Prost S."/>
        </authorList>
    </citation>
    <scope>NUCLEOTIDE SEQUENCE</scope>
</reference>
<keyword evidence="1" id="KW-0433">Leucine-rich repeat</keyword>